<name>A0A9P5ZGJ8_PLEER</name>
<reference evidence="2" key="1">
    <citation type="submission" date="2020-11" db="EMBL/GenBank/DDBJ databases">
        <authorList>
            <consortium name="DOE Joint Genome Institute"/>
            <person name="Ahrendt S."/>
            <person name="Riley R."/>
            <person name="Andreopoulos W."/>
            <person name="Labutti K."/>
            <person name="Pangilinan J."/>
            <person name="Ruiz-Duenas F.J."/>
            <person name="Barrasa J.M."/>
            <person name="Sanchez-Garcia M."/>
            <person name="Camarero S."/>
            <person name="Miyauchi S."/>
            <person name="Serrano A."/>
            <person name="Linde D."/>
            <person name="Babiker R."/>
            <person name="Drula E."/>
            <person name="Ayuso-Fernandez I."/>
            <person name="Pacheco R."/>
            <person name="Padilla G."/>
            <person name="Ferreira P."/>
            <person name="Barriuso J."/>
            <person name="Kellner H."/>
            <person name="Castanera R."/>
            <person name="Alfaro M."/>
            <person name="Ramirez L."/>
            <person name="Pisabarro A.G."/>
            <person name="Kuo A."/>
            <person name="Tritt A."/>
            <person name="Lipzen A."/>
            <person name="He G."/>
            <person name="Yan M."/>
            <person name="Ng V."/>
            <person name="Cullen D."/>
            <person name="Martin F."/>
            <person name="Rosso M.-N."/>
            <person name="Henrissat B."/>
            <person name="Hibbett D."/>
            <person name="Martinez A.T."/>
            <person name="Grigoriev I.V."/>
        </authorList>
    </citation>
    <scope>NUCLEOTIDE SEQUENCE</scope>
    <source>
        <strain evidence="2">ATCC 90797</strain>
    </source>
</reference>
<protein>
    <submittedName>
        <fullName evidence="2">Uncharacterized protein</fullName>
    </submittedName>
</protein>
<comment type="caution">
    <text evidence="2">The sequence shown here is derived from an EMBL/GenBank/DDBJ whole genome shotgun (WGS) entry which is preliminary data.</text>
</comment>
<evidence type="ECO:0000256" key="1">
    <source>
        <dbReference type="SAM" id="MobiDB-lite"/>
    </source>
</evidence>
<gene>
    <name evidence="2" type="ORF">BDN71DRAFT_1514325</name>
</gene>
<feature type="region of interest" description="Disordered" evidence="1">
    <location>
        <begin position="69"/>
        <end position="92"/>
    </location>
</feature>
<dbReference type="Proteomes" id="UP000807025">
    <property type="component" value="Unassembled WGS sequence"/>
</dbReference>
<evidence type="ECO:0000313" key="2">
    <source>
        <dbReference type="EMBL" id="KAF9487076.1"/>
    </source>
</evidence>
<accession>A0A9P5ZGJ8</accession>
<organism evidence="2 3">
    <name type="scientific">Pleurotus eryngii</name>
    <name type="common">Boletus of the steppes</name>
    <dbReference type="NCBI Taxonomy" id="5323"/>
    <lineage>
        <taxon>Eukaryota</taxon>
        <taxon>Fungi</taxon>
        <taxon>Dikarya</taxon>
        <taxon>Basidiomycota</taxon>
        <taxon>Agaricomycotina</taxon>
        <taxon>Agaricomycetes</taxon>
        <taxon>Agaricomycetidae</taxon>
        <taxon>Agaricales</taxon>
        <taxon>Pleurotineae</taxon>
        <taxon>Pleurotaceae</taxon>
        <taxon>Pleurotus</taxon>
    </lineage>
</organism>
<sequence>MSKPTSDTRARPKEIVDAMEWLRQELRRSTAGMDRLRALEESNEALQMKINSLSALITADDAKMAREIRRLRRNRRPTDDTQARESSVVNKD</sequence>
<dbReference type="EMBL" id="MU154825">
    <property type="protein sequence ID" value="KAF9487076.1"/>
    <property type="molecule type" value="Genomic_DNA"/>
</dbReference>
<evidence type="ECO:0000313" key="3">
    <source>
        <dbReference type="Proteomes" id="UP000807025"/>
    </source>
</evidence>
<proteinExistence type="predicted"/>
<dbReference type="AlphaFoldDB" id="A0A9P5ZGJ8"/>
<keyword evidence="3" id="KW-1185">Reference proteome</keyword>